<feature type="transmembrane region" description="Helical" evidence="7">
    <location>
        <begin position="811"/>
        <end position="831"/>
    </location>
</feature>
<feature type="domain" description="ABC3 transporter permease C-terminal" evidence="8">
    <location>
        <begin position="267"/>
        <end position="383"/>
    </location>
</feature>
<feature type="transmembrane region" description="Helical" evidence="7">
    <location>
        <begin position="261"/>
        <end position="286"/>
    </location>
</feature>
<evidence type="ECO:0000256" key="3">
    <source>
        <dbReference type="ARBA" id="ARBA00022692"/>
    </source>
</evidence>
<feature type="domain" description="ABC3 transporter permease C-terminal" evidence="8">
    <location>
        <begin position="731"/>
        <end position="839"/>
    </location>
</feature>
<evidence type="ECO:0000256" key="6">
    <source>
        <dbReference type="ARBA" id="ARBA00038076"/>
    </source>
</evidence>
<name>A0ABV8J3Q0_9ACTN</name>
<dbReference type="RefSeq" id="WP_378070522.1">
    <property type="nucleotide sequence ID" value="NZ_JBHSBL010000021.1"/>
</dbReference>
<gene>
    <name evidence="9" type="ORF">ACFO0C_32280</name>
</gene>
<evidence type="ECO:0000313" key="9">
    <source>
        <dbReference type="EMBL" id="MFC4069625.1"/>
    </source>
</evidence>
<feature type="transmembrane region" description="Helical" evidence="7">
    <location>
        <begin position="408"/>
        <end position="427"/>
    </location>
</feature>
<reference evidence="10" key="1">
    <citation type="journal article" date="2019" name="Int. J. Syst. Evol. Microbiol.">
        <title>The Global Catalogue of Microorganisms (GCM) 10K type strain sequencing project: providing services to taxonomists for standard genome sequencing and annotation.</title>
        <authorList>
            <consortium name="The Broad Institute Genomics Platform"/>
            <consortium name="The Broad Institute Genome Sequencing Center for Infectious Disease"/>
            <person name="Wu L."/>
            <person name="Ma J."/>
        </authorList>
    </citation>
    <scope>NUCLEOTIDE SEQUENCE [LARGE SCALE GENOMIC DNA]</scope>
    <source>
        <strain evidence="10">TBRC 5832</strain>
    </source>
</reference>
<feature type="transmembrane region" description="Helical" evidence="7">
    <location>
        <begin position="779"/>
        <end position="799"/>
    </location>
</feature>
<comment type="caution">
    <text evidence="9">The sequence shown here is derived from an EMBL/GenBank/DDBJ whole genome shotgun (WGS) entry which is preliminary data.</text>
</comment>
<evidence type="ECO:0000256" key="7">
    <source>
        <dbReference type="SAM" id="Phobius"/>
    </source>
</evidence>
<keyword evidence="5 7" id="KW-0472">Membrane</keyword>
<keyword evidence="2" id="KW-1003">Cell membrane</keyword>
<evidence type="ECO:0000259" key="8">
    <source>
        <dbReference type="Pfam" id="PF02687"/>
    </source>
</evidence>
<evidence type="ECO:0000256" key="4">
    <source>
        <dbReference type="ARBA" id="ARBA00022989"/>
    </source>
</evidence>
<dbReference type="Proteomes" id="UP001595867">
    <property type="component" value="Unassembled WGS sequence"/>
</dbReference>
<dbReference type="InterPro" id="IPR050250">
    <property type="entry name" value="Macrolide_Exporter_MacB"/>
</dbReference>
<accession>A0ABV8J3Q0</accession>
<protein>
    <submittedName>
        <fullName evidence="9">ABC transporter permease</fullName>
    </submittedName>
</protein>
<sequence>MFRQSLRALRFHWRGLAATFVVIFVAGAIMTAAGSMMETGLRAVLPAQRLAAAPIVVAGDSAYEQHGNPVATLSERVRVDISLAQKVAAVDGVDRVVLDHAFPATALAGGKVPTGEDELTSFGHGWESAQLNPYRLVSGEPPAATGQVVLDSDVADRIGAGPGDKVDVLVRTGTEKFLVTGVAEFSGKVTEDAVFFSPADVRRFVADPAKADAIAVLPVAGTDQAALVARVEQAIAGAGAVALTGDDRGKAEYADVDMTDLILIGGILGGLSILVGLLGVASTLSLSFQQRHKEMALLRAVGATPKQVRRMIMGETVAVSLLATVLSAVPGLLAGKWLFEALIATGIAPSGFTFYQSSTPTIIAATLAILTSVGASIIAGRRSTLTKPTEALTDDSGQRYRLGKVRPILAVVCFGLSGMLMVVAMTLVSGPLIASPSTFASVFFASGLALLGPSIAKGMTTVIGPVLRVLSGLSGKLATLNLQNRAVRLAAVTTPIMLLTGIATANLYLVSTESSVKKIYTQTLVSDAVYKAGPAGVTAGTLEQISALPEVGAASDFVASTGFVESPEDPWGNKDLAGWQLLGYTGSSAAAVGAAREVEGSLTDLTGKTVALAANYATELKAGLGDQVTIRMGDGAAEKLTVVALVEATEGFEAILLPAELLASHVESGMPSYVVVSPKAGVSDEQLAAALGGVAAGQPGAEVVDRDGLTDAFAHHLDAQALVSYLLVGTLLGYITISVLNSTWLAIRGRTREFALQRLTGSTRAQVVRMMAAEGAGTALIGILLGTVVAPATLIPFSLARADSLTPSGPVWMYLAIVGFATVLTVGATLLPTWQVLKVRPVEAAAPA</sequence>
<comment type="similarity">
    <text evidence="6">Belongs to the ABC-4 integral membrane protein family.</text>
</comment>
<comment type="subcellular location">
    <subcellularLocation>
        <location evidence="1">Cell membrane</location>
        <topology evidence="1">Multi-pass membrane protein</topology>
    </subcellularLocation>
</comment>
<evidence type="ECO:0000256" key="2">
    <source>
        <dbReference type="ARBA" id="ARBA00022475"/>
    </source>
</evidence>
<dbReference type="Pfam" id="PF02687">
    <property type="entry name" value="FtsX"/>
    <property type="match status" value="2"/>
</dbReference>
<proteinExistence type="inferred from homology"/>
<keyword evidence="4 7" id="KW-1133">Transmembrane helix</keyword>
<evidence type="ECO:0000256" key="1">
    <source>
        <dbReference type="ARBA" id="ARBA00004651"/>
    </source>
</evidence>
<dbReference type="InterPro" id="IPR003838">
    <property type="entry name" value="ABC3_permease_C"/>
</dbReference>
<evidence type="ECO:0000256" key="5">
    <source>
        <dbReference type="ARBA" id="ARBA00023136"/>
    </source>
</evidence>
<evidence type="ECO:0000313" key="10">
    <source>
        <dbReference type="Proteomes" id="UP001595867"/>
    </source>
</evidence>
<organism evidence="9 10">
    <name type="scientific">Actinoplanes subglobosus</name>
    <dbReference type="NCBI Taxonomy" id="1547892"/>
    <lineage>
        <taxon>Bacteria</taxon>
        <taxon>Bacillati</taxon>
        <taxon>Actinomycetota</taxon>
        <taxon>Actinomycetes</taxon>
        <taxon>Micromonosporales</taxon>
        <taxon>Micromonosporaceae</taxon>
        <taxon>Actinoplanes</taxon>
    </lineage>
</organism>
<feature type="transmembrane region" description="Helical" evidence="7">
    <location>
        <begin position="359"/>
        <end position="379"/>
    </location>
</feature>
<feature type="transmembrane region" description="Helical" evidence="7">
    <location>
        <begin position="486"/>
        <end position="509"/>
    </location>
</feature>
<feature type="transmembrane region" description="Helical" evidence="7">
    <location>
        <begin position="722"/>
        <end position="747"/>
    </location>
</feature>
<dbReference type="PANTHER" id="PTHR30572">
    <property type="entry name" value="MEMBRANE COMPONENT OF TRANSPORTER-RELATED"/>
    <property type="match status" value="1"/>
</dbReference>
<dbReference type="PANTHER" id="PTHR30572:SF4">
    <property type="entry name" value="ABC TRANSPORTER PERMEASE YTRF"/>
    <property type="match status" value="1"/>
</dbReference>
<dbReference type="EMBL" id="JBHSBL010000021">
    <property type="protein sequence ID" value="MFC4069625.1"/>
    <property type="molecule type" value="Genomic_DNA"/>
</dbReference>
<feature type="transmembrane region" description="Helical" evidence="7">
    <location>
        <begin position="316"/>
        <end position="339"/>
    </location>
</feature>
<keyword evidence="3 7" id="KW-0812">Transmembrane</keyword>
<keyword evidence="10" id="KW-1185">Reference proteome</keyword>